<dbReference type="Gene3D" id="1.10.260.40">
    <property type="entry name" value="lambda repressor-like DNA-binding domains"/>
    <property type="match status" value="1"/>
</dbReference>
<evidence type="ECO:0000259" key="1">
    <source>
        <dbReference type="PROSITE" id="PS50943"/>
    </source>
</evidence>
<comment type="caution">
    <text evidence="2">The sequence shown here is derived from an EMBL/GenBank/DDBJ whole genome shotgun (WGS) entry which is preliminary data.</text>
</comment>
<dbReference type="InterPro" id="IPR001387">
    <property type="entry name" value="Cro/C1-type_HTH"/>
</dbReference>
<dbReference type="CDD" id="cd00093">
    <property type="entry name" value="HTH_XRE"/>
    <property type="match status" value="1"/>
</dbReference>
<dbReference type="EMBL" id="MUAU01000143">
    <property type="protein sequence ID" value="OOR72086.1"/>
    <property type="molecule type" value="Genomic_DNA"/>
</dbReference>
<dbReference type="PROSITE" id="PS50943">
    <property type="entry name" value="HTH_CROC1"/>
    <property type="match status" value="1"/>
</dbReference>
<reference evidence="2 3" key="1">
    <citation type="submission" date="2017-01" db="EMBL/GenBank/DDBJ databases">
        <title>Bacillus cereus isolates.</title>
        <authorList>
            <person name="Beno S.M."/>
        </authorList>
    </citation>
    <scope>NUCLEOTIDE SEQUENCE [LARGE SCALE GENOMIC DNA]</scope>
    <source>
        <strain evidence="2 3">FSL K6-1030</strain>
    </source>
</reference>
<dbReference type="RefSeq" id="WP_078187409.1">
    <property type="nucleotide sequence ID" value="NZ_MUAU01000143.1"/>
</dbReference>
<protein>
    <recommendedName>
        <fullName evidence="1">HTH cro/C1-type domain-containing protein</fullName>
    </recommendedName>
</protein>
<dbReference type="Pfam" id="PF01381">
    <property type="entry name" value="HTH_3"/>
    <property type="match status" value="1"/>
</dbReference>
<sequence length="112" mass="13034">MRTRIKEVRNQFGDTLQSLSQKIDYDYSNLSKIERGIYKPSLELLDKIATVYNINININTLLVSDDTTHPLHLTETPQPLFLDGQQLSKEELDLLIQSIRLFRKTLNAYKPK</sequence>
<dbReference type="AlphaFoldDB" id="A0A9X6B4U8"/>
<name>A0A9X6B4U8_BACCE</name>
<organism evidence="2 3">
    <name type="scientific">Bacillus cereus</name>
    <dbReference type="NCBI Taxonomy" id="1396"/>
    <lineage>
        <taxon>Bacteria</taxon>
        <taxon>Bacillati</taxon>
        <taxon>Bacillota</taxon>
        <taxon>Bacilli</taxon>
        <taxon>Bacillales</taxon>
        <taxon>Bacillaceae</taxon>
        <taxon>Bacillus</taxon>
        <taxon>Bacillus cereus group</taxon>
    </lineage>
</organism>
<dbReference type="SMART" id="SM00530">
    <property type="entry name" value="HTH_XRE"/>
    <property type="match status" value="1"/>
</dbReference>
<evidence type="ECO:0000313" key="3">
    <source>
        <dbReference type="Proteomes" id="UP000190641"/>
    </source>
</evidence>
<dbReference type="SUPFAM" id="SSF47413">
    <property type="entry name" value="lambda repressor-like DNA-binding domains"/>
    <property type="match status" value="1"/>
</dbReference>
<accession>A0A9X6B4U8</accession>
<evidence type="ECO:0000313" key="2">
    <source>
        <dbReference type="EMBL" id="OOR72086.1"/>
    </source>
</evidence>
<dbReference type="Proteomes" id="UP000190641">
    <property type="component" value="Unassembled WGS sequence"/>
</dbReference>
<proteinExistence type="predicted"/>
<feature type="domain" description="HTH cro/C1-type" evidence="1">
    <location>
        <begin position="5"/>
        <end position="59"/>
    </location>
</feature>
<dbReference type="InterPro" id="IPR010982">
    <property type="entry name" value="Lambda_DNA-bd_dom_sf"/>
</dbReference>
<gene>
    <name evidence="2" type="ORF">BLX06_26905</name>
</gene>
<dbReference type="GO" id="GO:0003677">
    <property type="term" value="F:DNA binding"/>
    <property type="evidence" value="ECO:0007669"/>
    <property type="project" value="InterPro"/>
</dbReference>